<dbReference type="GO" id="GO:0008270">
    <property type="term" value="F:zinc ion binding"/>
    <property type="evidence" value="ECO:0007669"/>
    <property type="project" value="UniProtKB-UniRule"/>
</dbReference>
<keyword evidence="10" id="KW-1185">Reference proteome</keyword>
<gene>
    <name evidence="7" type="primary">hutI</name>
    <name evidence="9" type="ORF">E2493_10040</name>
</gene>
<dbReference type="EC" id="3.5.2.7" evidence="1 7"/>
<feature type="binding site" evidence="7">
    <location>
        <position position="71"/>
    </location>
    <ligand>
        <name>Fe(3+)</name>
        <dbReference type="ChEBI" id="CHEBI:29034"/>
    </ligand>
</feature>
<comment type="subcellular location">
    <subcellularLocation>
        <location evidence="7">Cytoplasm</location>
    </subcellularLocation>
</comment>
<feature type="binding site" evidence="7">
    <location>
        <position position="141"/>
    </location>
    <ligand>
        <name>4-imidazolone-5-propanoate</name>
        <dbReference type="ChEBI" id="CHEBI:77893"/>
    </ligand>
</feature>
<dbReference type="InterPro" id="IPR006680">
    <property type="entry name" value="Amidohydro-rel"/>
</dbReference>
<dbReference type="FunFam" id="3.20.20.140:FF:000007">
    <property type="entry name" value="Imidazolonepropionase"/>
    <property type="match status" value="1"/>
</dbReference>
<dbReference type="GO" id="GO:0050480">
    <property type="term" value="F:imidazolonepropionase activity"/>
    <property type="evidence" value="ECO:0007669"/>
    <property type="project" value="UniProtKB-UniRule"/>
</dbReference>
<keyword evidence="3 7" id="KW-0378">Hydrolase</keyword>
<keyword evidence="5 7" id="KW-0862">Zinc</keyword>
<name>A0A4Y8ZT38_9SPHN</name>
<dbReference type="PANTHER" id="PTHR42752:SF1">
    <property type="entry name" value="IMIDAZOLONEPROPIONASE-RELATED"/>
    <property type="match status" value="1"/>
</dbReference>
<feature type="binding site" evidence="7">
    <location>
        <position position="141"/>
    </location>
    <ligand>
        <name>N-formimidoyl-L-glutamate</name>
        <dbReference type="ChEBI" id="CHEBI:58928"/>
    </ligand>
</feature>
<evidence type="ECO:0000256" key="6">
    <source>
        <dbReference type="ARBA" id="ARBA00023004"/>
    </source>
</evidence>
<protein>
    <recommendedName>
        <fullName evidence="1 7">Imidazolonepropionase</fullName>
        <ecNumber evidence="1 7">3.5.2.7</ecNumber>
    </recommendedName>
    <alternativeName>
        <fullName evidence="7">Imidazolone-5-propionate hydrolase</fullName>
    </alternativeName>
</protein>
<comment type="caution">
    <text evidence="9">The sequence shown here is derived from an EMBL/GenBank/DDBJ whole genome shotgun (WGS) entry which is preliminary data.</text>
</comment>
<feature type="binding site" evidence="7">
    <location>
        <position position="71"/>
    </location>
    <ligand>
        <name>Zn(2+)</name>
        <dbReference type="ChEBI" id="CHEBI:29105"/>
    </ligand>
</feature>
<comment type="pathway">
    <text evidence="7">Amino-acid degradation; L-histidine degradation into L-glutamate; N-formimidoyl-L-glutamate from L-histidine: step 3/3.</text>
</comment>
<feature type="binding site" evidence="7">
    <location>
        <position position="78"/>
    </location>
    <ligand>
        <name>4-imidazolone-5-propanoate</name>
        <dbReference type="ChEBI" id="CHEBI:77893"/>
    </ligand>
</feature>
<evidence type="ECO:0000256" key="4">
    <source>
        <dbReference type="ARBA" id="ARBA00022808"/>
    </source>
</evidence>
<dbReference type="HAMAP" id="MF_00372">
    <property type="entry name" value="HutI"/>
    <property type="match status" value="1"/>
</dbReference>
<feature type="binding site" evidence="7">
    <location>
        <position position="316"/>
    </location>
    <ligand>
        <name>N-formimidoyl-L-glutamate</name>
        <dbReference type="ChEBI" id="CHEBI:58928"/>
    </ligand>
</feature>
<feature type="binding site" evidence="7">
    <location>
        <position position="314"/>
    </location>
    <ligand>
        <name>Zn(2+)</name>
        <dbReference type="ChEBI" id="CHEBI:29105"/>
    </ligand>
</feature>
<dbReference type="AlphaFoldDB" id="A0A4Y8ZT38"/>
<dbReference type="SUPFAM" id="SSF51338">
    <property type="entry name" value="Composite domain of metallo-dependent hydrolases"/>
    <property type="match status" value="1"/>
</dbReference>
<feature type="binding site" evidence="7">
    <location>
        <position position="174"/>
    </location>
    <ligand>
        <name>4-imidazolone-5-propanoate</name>
        <dbReference type="ChEBI" id="CHEBI:77893"/>
    </ligand>
</feature>
<comment type="catalytic activity">
    <reaction evidence="7">
        <text>4-imidazolone-5-propanoate + H2O = N-formimidoyl-L-glutamate</text>
        <dbReference type="Rhea" id="RHEA:23660"/>
        <dbReference type="ChEBI" id="CHEBI:15377"/>
        <dbReference type="ChEBI" id="CHEBI:58928"/>
        <dbReference type="ChEBI" id="CHEBI:77893"/>
        <dbReference type="EC" id="3.5.2.7"/>
    </reaction>
</comment>
<dbReference type="GO" id="GO:0005506">
    <property type="term" value="F:iron ion binding"/>
    <property type="evidence" value="ECO:0007669"/>
    <property type="project" value="UniProtKB-UniRule"/>
</dbReference>
<dbReference type="InterPro" id="IPR032466">
    <property type="entry name" value="Metal_Hydrolase"/>
</dbReference>
<evidence type="ECO:0000313" key="10">
    <source>
        <dbReference type="Proteomes" id="UP000298213"/>
    </source>
</evidence>
<feature type="binding site" evidence="7">
    <location>
        <position position="314"/>
    </location>
    <ligand>
        <name>Fe(3+)</name>
        <dbReference type="ChEBI" id="CHEBI:29034"/>
    </ligand>
</feature>
<evidence type="ECO:0000313" key="9">
    <source>
        <dbReference type="EMBL" id="TFI58462.1"/>
    </source>
</evidence>
<feature type="domain" description="Amidohydrolase-related" evidence="8">
    <location>
        <begin position="60"/>
        <end position="376"/>
    </location>
</feature>
<dbReference type="GO" id="GO:0019556">
    <property type="term" value="P:L-histidine catabolic process to glutamate and formamide"/>
    <property type="evidence" value="ECO:0007669"/>
    <property type="project" value="UniProtKB-UniRule"/>
</dbReference>
<comment type="function">
    <text evidence="7">Catalyzes the hydrolytic cleavage of the carbon-nitrogen bond in imidazolone-5-propanoate to yield N-formimidoyl-L-glutamate. It is the third step in the universal histidine degradation pathway.</text>
</comment>
<dbReference type="EMBL" id="SPDV01000016">
    <property type="protein sequence ID" value="TFI58462.1"/>
    <property type="molecule type" value="Genomic_DNA"/>
</dbReference>
<reference evidence="9 10" key="1">
    <citation type="submission" date="2019-03" db="EMBL/GenBank/DDBJ databases">
        <title>Genome sequence of Sphingomonas sp. 17J27-24.</title>
        <authorList>
            <person name="Kim M."/>
            <person name="Maeng S."/>
            <person name="Sathiyaraj S."/>
        </authorList>
    </citation>
    <scope>NUCLEOTIDE SEQUENCE [LARGE SCALE GENOMIC DNA]</scope>
    <source>
        <strain evidence="9 10">17J27-24</strain>
    </source>
</reference>
<feature type="binding site" evidence="7">
    <location>
        <position position="239"/>
    </location>
    <ligand>
        <name>Zn(2+)</name>
        <dbReference type="ChEBI" id="CHEBI:29105"/>
    </ligand>
</feature>
<organism evidence="9 10">
    <name type="scientific">Sphingomonas parva</name>
    <dbReference type="NCBI Taxonomy" id="2555898"/>
    <lineage>
        <taxon>Bacteria</taxon>
        <taxon>Pseudomonadati</taxon>
        <taxon>Pseudomonadota</taxon>
        <taxon>Alphaproteobacteria</taxon>
        <taxon>Sphingomonadales</taxon>
        <taxon>Sphingomonadaceae</taxon>
        <taxon>Sphingomonas</taxon>
    </lineage>
</organism>
<dbReference type="RefSeq" id="WP_135086304.1">
    <property type="nucleotide sequence ID" value="NZ_SPDV01000016.1"/>
</dbReference>
<evidence type="ECO:0000259" key="8">
    <source>
        <dbReference type="Pfam" id="PF01979"/>
    </source>
</evidence>
<dbReference type="UniPathway" id="UPA00379">
    <property type="reaction ID" value="UER00551"/>
</dbReference>
<keyword evidence="7" id="KW-0963">Cytoplasm</keyword>
<sequence>MESPDLILRNCSVATMTGSGYGAVRQAAIVIRDNRLIWVGAETSLPSSLSGDEVDLAGRWVTPGLIDCHTHLVFGRNRADEFEMRPTGVSYEEIAKRGGGIASTVAATRAASMEELIDAALPRLRRLLADGVTTIEIKSGYGLDVENELKMLRAARALGSQMPVRVQTTFLGLHALPREYADRQDAYVDVVVGEMLPAIAEEGLADAVDAYVEKIAFSPAQAERFFEAAACFGLPAKVHADQLSASGGAKLAGRLRALSADHVEHADEASVTAMADANVTAVLLPGAYLCMRETKKPPIELLRQHQVSMAVATDCNPGTSPMPSLLLAMNLSSTLFDLAPAEALAGATRNAAKALGLTDRGTIEIGKLADLAVWDISGPAELSYWTGHSLLHSRYVGGERAS</sequence>
<feature type="binding site" evidence="7">
    <location>
        <position position="319"/>
    </location>
    <ligand>
        <name>4-imidazolone-5-propanoate</name>
        <dbReference type="ChEBI" id="CHEBI:77893"/>
    </ligand>
</feature>
<dbReference type="InterPro" id="IPR005920">
    <property type="entry name" value="HutI"/>
</dbReference>
<dbReference type="InterPro" id="IPR011059">
    <property type="entry name" value="Metal-dep_hydrolase_composite"/>
</dbReference>
<dbReference type="NCBIfam" id="TIGR01224">
    <property type="entry name" value="hutI"/>
    <property type="match status" value="1"/>
</dbReference>
<feature type="binding site" evidence="7">
    <location>
        <position position="318"/>
    </location>
    <ligand>
        <name>N-formimidoyl-L-glutamate</name>
        <dbReference type="ChEBI" id="CHEBI:58928"/>
    </ligand>
</feature>
<accession>A0A4Y8ZT38</accession>
<feature type="binding site" evidence="7">
    <location>
        <position position="69"/>
    </location>
    <ligand>
        <name>Zn(2+)</name>
        <dbReference type="ChEBI" id="CHEBI:29105"/>
    </ligand>
</feature>
<keyword evidence="4 7" id="KW-0369">Histidine metabolism</keyword>
<dbReference type="Gene3D" id="3.20.20.140">
    <property type="entry name" value="Metal-dependent hydrolases"/>
    <property type="match status" value="1"/>
</dbReference>
<proteinExistence type="inferred from homology"/>
<dbReference type="PANTHER" id="PTHR42752">
    <property type="entry name" value="IMIDAZOLONEPROPIONASE"/>
    <property type="match status" value="1"/>
</dbReference>
<evidence type="ECO:0000256" key="2">
    <source>
        <dbReference type="ARBA" id="ARBA00022723"/>
    </source>
</evidence>
<keyword evidence="6 7" id="KW-0408">Iron</keyword>
<evidence type="ECO:0000256" key="7">
    <source>
        <dbReference type="HAMAP-Rule" id="MF_00372"/>
    </source>
</evidence>
<dbReference type="Proteomes" id="UP000298213">
    <property type="component" value="Unassembled WGS sequence"/>
</dbReference>
<dbReference type="CDD" id="cd01296">
    <property type="entry name" value="Imidazolone-5PH"/>
    <property type="match status" value="1"/>
</dbReference>
<keyword evidence="2 7" id="KW-0479">Metal-binding</keyword>
<evidence type="ECO:0000256" key="5">
    <source>
        <dbReference type="ARBA" id="ARBA00022833"/>
    </source>
</evidence>
<dbReference type="GO" id="GO:0019557">
    <property type="term" value="P:L-histidine catabolic process to glutamate and formate"/>
    <property type="evidence" value="ECO:0007669"/>
    <property type="project" value="UniProtKB-UniPathway"/>
</dbReference>
<feature type="binding site" evidence="7">
    <location>
        <position position="242"/>
    </location>
    <ligand>
        <name>4-imidazolone-5-propanoate</name>
        <dbReference type="ChEBI" id="CHEBI:77893"/>
    </ligand>
</feature>
<dbReference type="SUPFAM" id="SSF51556">
    <property type="entry name" value="Metallo-dependent hydrolases"/>
    <property type="match status" value="1"/>
</dbReference>
<feature type="binding site" evidence="7">
    <location>
        <position position="239"/>
    </location>
    <ligand>
        <name>Fe(3+)</name>
        <dbReference type="ChEBI" id="CHEBI:29034"/>
    </ligand>
</feature>
<comment type="similarity">
    <text evidence="7">Belongs to the metallo-dependent hydrolases superfamily. HutI family.</text>
</comment>
<dbReference type="Gene3D" id="2.30.40.10">
    <property type="entry name" value="Urease, subunit C, domain 1"/>
    <property type="match status" value="1"/>
</dbReference>
<evidence type="ECO:0000256" key="3">
    <source>
        <dbReference type="ARBA" id="ARBA00022801"/>
    </source>
</evidence>
<feature type="binding site" evidence="7">
    <location>
        <position position="69"/>
    </location>
    <ligand>
        <name>Fe(3+)</name>
        <dbReference type="ChEBI" id="CHEBI:29034"/>
    </ligand>
</feature>
<comment type="cofactor">
    <cofactor evidence="7">
        <name>Zn(2+)</name>
        <dbReference type="ChEBI" id="CHEBI:29105"/>
    </cofactor>
    <cofactor evidence="7">
        <name>Fe(3+)</name>
        <dbReference type="ChEBI" id="CHEBI:29034"/>
    </cofactor>
    <text evidence="7">Binds 1 zinc or iron ion per subunit.</text>
</comment>
<dbReference type="OrthoDB" id="9776455at2"/>
<evidence type="ECO:0000256" key="1">
    <source>
        <dbReference type="ARBA" id="ARBA00012864"/>
    </source>
</evidence>
<dbReference type="GO" id="GO:0005737">
    <property type="term" value="C:cytoplasm"/>
    <property type="evidence" value="ECO:0007669"/>
    <property type="project" value="UniProtKB-SubCell"/>
</dbReference>
<dbReference type="Pfam" id="PF01979">
    <property type="entry name" value="Amidohydro_1"/>
    <property type="match status" value="1"/>
</dbReference>